<keyword evidence="3" id="KW-1003">Cell membrane</keyword>
<feature type="domain" description="Type II secretion system protein GspF" evidence="10">
    <location>
        <begin position="301"/>
        <end position="423"/>
    </location>
</feature>
<evidence type="ECO:0000313" key="12">
    <source>
        <dbReference type="Proteomes" id="UP000175669"/>
    </source>
</evidence>
<keyword evidence="4" id="KW-0997">Cell inner membrane</keyword>
<dbReference type="InterPro" id="IPR018076">
    <property type="entry name" value="T2SS_GspF_dom"/>
</dbReference>
<dbReference type="RefSeq" id="WP_070116506.1">
    <property type="nucleotide sequence ID" value="NZ_MASR01000001.1"/>
</dbReference>
<dbReference type="GO" id="GO:0015628">
    <property type="term" value="P:protein secretion by the type II secretion system"/>
    <property type="evidence" value="ECO:0007669"/>
    <property type="project" value="TreeGrafter"/>
</dbReference>
<evidence type="ECO:0000256" key="8">
    <source>
        <dbReference type="SAM" id="MobiDB-lite"/>
    </source>
</evidence>
<evidence type="ECO:0000256" key="6">
    <source>
        <dbReference type="ARBA" id="ARBA00022989"/>
    </source>
</evidence>
<dbReference type="PANTHER" id="PTHR30012">
    <property type="entry name" value="GENERAL SECRETION PATHWAY PROTEIN"/>
    <property type="match status" value="1"/>
</dbReference>
<dbReference type="AlphaFoldDB" id="A0A1E8CKV8"/>
<accession>A0A1E8CKV8</accession>
<comment type="similarity">
    <text evidence="2">Belongs to the GSP F family.</text>
</comment>
<gene>
    <name evidence="11" type="ORF">PHACT_06870</name>
</gene>
<dbReference type="PANTHER" id="PTHR30012:SF4">
    <property type="entry name" value="MSHA BIOGENESIS PROTEIN MSHG"/>
    <property type="match status" value="1"/>
</dbReference>
<feature type="transmembrane region" description="Helical" evidence="9">
    <location>
        <begin position="251"/>
        <end position="270"/>
    </location>
</feature>
<dbReference type="Pfam" id="PF00482">
    <property type="entry name" value="T2SSF"/>
    <property type="match status" value="2"/>
</dbReference>
<feature type="transmembrane region" description="Helical" evidence="9">
    <location>
        <begin position="200"/>
        <end position="220"/>
    </location>
</feature>
<dbReference type="STRING" id="1524254.PHACT_06870"/>
<keyword evidence="6 9" id="KW-1133">Transmembrane helix</keyword>
<keyword evidence="12" id="KW-1185">Reference proteome</keyword>
<name>A0A1E8CKV8_9GAMM</name>
<dbReference type="PRINTS" id="PR00812">
    <property type="entry name" value="BCTERIALGSPF"/>
</dbReference>
<keyword evidence="7 9" id="KW-0472">Membrane</keyword>
<dbReference type="InterPro" id="IPR042094">
    <property type="entry name" value="T2SS_GspF_sf"/>
</dbReference>
<feature type="region of interest" description="Disordered" evidence="8">
    <location>
        <begin position="44"/>
        <end position="77"/>
    </location>
</feature>
<dbReference type="Gene3D" id="1.20.81.30">
    <property type="entry name" value="Type II secretion system (T2SS), domain F"/>
    <property type="match status" value="2"/>
</dbReference>
<organism evidence="11 12">
    <name type="scientific">Pseudohongiella acticola</name>
    <dbReference type="NCBI Taxonomy" id="1524254"/>
    <lineage>
        <taxon>Bacteria</taxon>
        <taxon>Pseudomonadati</taxon>
        <taxon>Pseudomonadota</taxon>
        <taxon>Gammaproteobacteria</taxon>
        <taxon>Pseudomonadales</taxon>
        <taxon>Pseudohongiellaceae</taxon>
        <taxon>Pseudohongiella</taxon>
    </lineage>
</organism>
<dbReference type="InterPro" id="IPR003004">
    <property type="entry name" value="GspF/PilC"/>
</dbReference>
<dbReference type="OrthoDB" id="9805682at2"/>
<sequence length="433" mass="47457">MPMFQYKARNASGALISGAVDAATLDDAAGELLGQGMTPIDIKAGRASRGRIVTPPEAAGPRPATRKRPGNQPEQSAMQQINEVLLRKKIDITELIIFSRQMQSLTKAGLPLDRALTGLMGSMKNPRFKQLMTEVLASLESGQSLSTALGHHPKVFSPLFLSLVDVGENTGRLDLAFEQISRYLELEKNTRKQVKSATRYPTFVVITIAVALAIITYFVIPAFSETFARLGAELPLETRILIGISDFVVQWWQFLLGATVAIIVGFKVWVRSRRGRLIWDHQKMKLPLAGPVFKRIALARFSRTFSMIMKAGVPIVHGMGVVAGAVGNKFVAGRVLRMRDGISRGESLYNTAVAADMFSPLVLQMIAVGEESGTIDQLLEEVADFYDAEVEYDLKRLGEVIEPILIMFIAGMVLVLALGVFLPIWDLSSAVNN</sequence>
<evidence type="ECO:0000313" key="11">
    <source>
        <dbReference type="EMBL" id="OFE12897.1"/>
    </source>
</evidence>
<evidence type="ECO:0000256" key="5">
    <source>
        <dbReference type="ARBA" id="ARBA00022692"/>
    </source>
</evidence>
<reference evidence="12" key="1">
    <citation type="submission" date="2016-07" db="EMBL/GenBank/DDBJ databases">
        <authorList>
            <person name="Florea S."/>
            <person name="Webb J.S."/>
            <person name="Jaromczyk J."/>
            <person name="Schardl C.L."/>
        </authorList>
    </citation>
    <scope>NUCLEOTIDE SEQUENCE [LARGE SCALE GENOMIC DNA]</scope>
    <source>
        <strain evidence="12">KCTC 42131</strain>
    </source>
</reference>
<dbReference type="GO" id="GO:0005886">
    <property type="term" value="C:plasma membrane"/>
    <property type="evidence" value="ECO:0007669"/>
    <property type="project" value="UniProtKB-SubCell"/>
</dbReference>
<dbReference type="FunFam" id="1.20.81.30:FF:000001">
    <property type="entry name" value="Type II secretion system protein F"/>
    <property type="match status" value="2"/>
</dbReference>
<feature type="domain" description="Type II secretion system protein GspF" evidence="10">
    <location>
        <begin position="98"/>
        <end position="221"/>
    </location>
</feature>
<comment type="caution">
    <text evidence="11">The sequence shown here is derived from an EMBL/GenBank/DDBJ whole genome shotgun (WGS) entry which is preliminary data.</text>
</comment>
<evidence type="ECO:0000256" key="3">
    <source>
        <dbReference type="ARBA" id="ARBA00022475"/>
    </source>
</evidence>
<keyword evidence="5 9" id="KW-0812">Transmembrane</keyword>
<comment type="subcellular location">
    <subcellularLocation>
        <location evidence="1">Cell inner membrane</location>
        <topology evidence="1">Multi-pass membrane protein</topology>
    </subcellularLocation>
</comment>
<evidence type="ECO:0000256" key="9">
    <source>
        <dbReference type="SAM" id="Phobius"/>
    </source>
</evidence>
<evidence type="ECO:0000256" key="1">
    <source>
        <dbReference type="ARBA" id="ARBA00004429"/>
    </source>
</evidence>
<dbReference type="Proteomes" id="UP000175669">
    <property type="component" value="Unassembled WGS sequence"/>
</dbReference>
<evidence type="ECO:0000259" key="10">
    <source>
        <dbReference type="Pfam" id="PF00482"/>
    </source>
</evidence>
<protein>
    <submittedName>
        <fullName evidence="11">MSHA biogenesis protein MshG</fullName>
    </submittedName>
</protein>
<evidence type="ECO:0000256" key="2">
    <source>
        <dbReference type="ARBA" id="ARBA00005745"/>
    </source>
</evidence>
<evidence type="ECO:0000256" key="7">
    <source>
        <dbReference type="ARBA" id="ARBA00023136"/>
    </source>
</evidence>
<dbReference type="EMBL" id="MASR01000001">
    <property type="protein sequence ID" value="OFE12897.1"/>
    <property type="molecule type" value="Genomic_DNA"/>
</dbReference>
<feature type="transmembrane region" description="Helical" evidence="9">
    <location>
        <begin position="404"/>
        <end position="425"/>
    </location>
</feature>
<proteinExistence type="inferred from homology"/>
<evidence type="ECO:0000256" key="4">
    <source>
        <dbReference type="ARBA" id="ARBA00022519"/>
    </source>
</evidence>